<proteinExistence type="predicted"/>
<reference evidence="1" key="1">
    <citation type="submission" date="2019-07" db="EMBL/GenBank/DDBJ databases">
        <title>Annotation for the trematode Paragonimus miyazaki's.</title>
        <authorList>
            <person name="Choi Y.-J."/>
        </authorList>
    </citation>
    <scope>NUCLEOTIDE SEQUENCE</scope>
    <source>
        <strain evidence="1">Japan</strain>
    </source>
</reference>
<gene>
    <name evidence="1" type="ORF">EG68_12639</name>
</gene>
<dbReference type="Proteomes" id="UP000822476">
    <property type="component" value="Unassembled WGS sequence"/>
</dbReference>
<evidence type="ECO:0000313" key="1">
    <source>
        <dbReference type="EMBL" id="KAF7234058.1"/>
    </source>
</evidence>
<dbReference type="EMBL" id="JTDE01014498">
    <property type="protein sequence ID" value="KAF7234058.1"/>
    <property type="molecule type" value="Genomic_DNA"/>
</dbReference>
<accession>A0A8S9YG05</accession>
<organism evidence="1 2">
    <name type="scientific">Paragonimus skrjabini miyazakii</name>
    <dbReference type="NCBI Taxonomy" id="59628"/>
    <lineage>
        <taxon>Eukaryota</taxon>
        <taxon>Metazoa</taxon>
        <taxon>Spiralia</taxon>
        <taxon>Lophotrochozoa</taxon>
        <taxon>Platyhelminthes</taxon>
        <taxon>Trematoda</taxon>
        <taxon>Digenea</taxon>
        <taxon>Plagiorchiida</taxon>
        <taxon>Troglotremata</taxon>
        <taxon>Troglotrematidae</taxon>
        <taxon>Paragonimus</taxon>
    </lineage>
</organism>
<dbReference type="AlphaFoldDB" id="A0A8S9YG05"/>
<sequence>MYIYIYVTEQNMVCCLESSDCGNNQEHSCGTPIYQFYIEISILSRPPSFIAFNKGV</sequence>
<name>A0A8S9YG05_9TREM</name>
<keyword evidence="2" id="KW-1185">Reference proteome</keyword>
<protein>
    <submittedName>
        <fullName evidence="1">Uncharacterized protein</fullName>
    </submittedName>
</protein>
<comment type="caution">
    <text evidence="1">The sequence shown here is derived from an EMBL/GenBank/DDBJ whole genome shotgun (WGS) entry which is preliminary data.</text>
</comment>
<evidence type="ECO:0000313" key="2">
    <source>
        <dbReference type="Proteomes" id="UP000822476"/>
    </source>
</evidence>